<evidence type="ECO:0008006" key="3">
    <source>
        <dbReference type="Google" id="ProtNLM"/>
    </source>
</evidence>
<gene>
    <name evidence="1" type="ORF">PR048_011255</name>
</gene>
<dbReference type="EMBL" id="JARBHB010000004">
    <property type="protein sequence ID" value="KAJ8885059.1"/>
    <property type="molecule type" value="Genomic_DNA"/>
</dbReference>
<reference evidence="1 2" key="1">
    <citation type="submission" date="2023-02" db="EMBL/GenBank/DDBJ databases">
        <title>LHISI_Scaffold_Assembly.</title>
        <authorList>
            <person name="Stuart O.P."/>
            <person name="Cleave R."/>
            <person name="Magrath M.J.L."/>
            <person name="Mikheyev A.S."/>
        </authorList>
    </citation>
    <scope>NUCLEOTIDE SEQUENCE [LARGE SCALE GENOMIC DNA]</scope>
    <source>
        <strain evidence="1">Daus_M_001</strain>
        <tissue evidence="1">Leg muscle</tissue>
    </source>
</reference>
<protein>
    <recommendedName>
        <fullName evidence="3">DDE-1 domain-containing protein</fullName>
    </recommendedName>
</protein>
<comment type="caution">
    <text evidence="1">The sequence shown here is derived from an EMBL/GenBank/DDBJ whole genome shotgun (WGS) entry which is preliminary data.</text>
</comment>
<name>A0ABQ9HL35_9NEOP</name>
<accession>A0ABQ9HL35</accession>
<proteinExistence type="predicted"/>
<sequence>MAGEDWVSSFMKGYNFSMRTPESSSIGRTICFNPVQVGKCFNLLKDCDYYPSQIFNTEESSLSTVSTKLPKIISSKGTKMVSKVVYAERGKNVTIVCSISATGVYVPPFLTFPRKRMRAELLHDLPPGSEGHASETGWMKSELFVTYRQHFVNHTPTLGCFIFLPLKTFYRQACDNFMVSHPGQAITDRDVAQIYDTALLRAGTVANAVKCFKACGIEPYNPQIFAEEYLAPSTTTERDLQAEPSYD</sequence>
<keyword evidence="2" id="KW-1185">Reference proteome</keyword>
<organism evidence="1 2">
    <name type="scientific">Dryococelus australis</name>
    <dbReference type="NCBI Taxonomy" id="614101"/>
    <lineage>
        <taxon>Eukaryota</taxon>
        <taxon>Metazoa</taxon>
        <taxon>Ecdysozoa</taxon>
        <taxon>Arthropoda</taxon>
        <taxon>Hexapoda</taxon>
        <taxon>Insecta</taxon>
        <taxon>Pterygota</taxon>
        <taxon>Neoptera</taxon>
        <taxon>Polyneoptera</taxon>
        <taxon>Phasmatodea</taxon>
        <taxon>Verophasmatodea</taxon>
        <taxon>Anareolatae</taxon>
        <taxon>Phasmatidae</taxon>
        <taxon>Eurycanthinae</taxon>
        <taxon>Dryococelus</taxon>
    </lineage>
</organism>
<dbReference type="Proteomes" id="UP001159363">
    <property type="component" value="Chromosome X"/>
</dbReference>
<evidence type="ECO:0000313" key="2">
    <source>
        <dbReference type="Proteomes" id="UP001159363"/>
    </source>
</evidence>
<evidence type="ECO:0000313" key="1">
    <source>
        <dbReference type="EMBL" id="KAJ8885059.1"/>
    </source>
</evidence>